<dbReference type="Proteomes" id="UP001589838">
    <property type="component" value="Unassembled WGS sequence"/>
</dbReference>
<dbReference type="InterPro" id="IPR009051">
    <property type="entry name" value="Helical_ferredxn"/>
</dbReference>
<keyword evidence="5 6" id="KW-0411">Iron-sulfur</keyword>
<sequence>MSTVKKQVTLPIVEDKHVRQLHQLSYEETNQCIQCGYCLPACPTYKSMGKESASPRGRINLVKMAAEGKIDIKEHLTEPIDLCLGCRACEVACPVNVPYGHILESAKEVIATKQIEEKSSKQVQLKSLVLTKIFPYPARMRTIGNLTWVYQTLGVSKFVQKTKMLEKISPAMGQLEKALPQLEGPLKRTKFGQVIQAKGETKGKVAFFTGCLMDGLMYKINRQTIELLALAGCEVTVVDKQQCCGALHTHQGMKDQAKELAKSNITAFENSGADFYVNNAGGCGAMLHEYDQLLADEPEWYERSKAFVTKSKDISELLVHYGPLPFKKEWEGIITYQDSCHLRNVQGIIDPPRELLAQIPGATYVELKSSDRCCASGGIYNLLHFDESMEILDEKMKDVQRSQAKTIVTTNPGCLLQMNVGVERIGEAASIRSLHLVEVLAEACGIAD</sequence>
<name>A0ABV6K954_9BACI</name>
<organism evidence="8 9">
    <name type="scientific">Halalkalibacter kiskunsagensis</name>
    <dbReference type="NCBI Taxonomy" id="1548599"/>
    <lineage>
        <taxon>Bacteria</taxon>
        <taxon>Bacillati</taxon>
        <taxon>Bacillota</taxon>
        <taxon>Bacilli</taxon>
        <taxon>Bacillales</taxon>
        <taxon>Bacillaceae</taxon>
        <taxon>Halalkalibacter</taxon>
    </lineage>
</organism>
<keyword evidence="1 6" id="KW-0004">4Fe-4S</keyword>
<dbReference type="PIRSF" id="PIRSF000139">
    <property type="entry name" value="Glc_ox_4Fe-4S"/>
    <property type="match status" value="1"/>
</dbReference>
<dbReference type="PROSITE" id="PS00198">
    <property type="entry name" value="4FE4S_FER_1"/>
    <property type="match status" value="1"/>
</dbReference>
<dbReference type="InterPro" id="IPR004017">
    <property type="entry name" value="Cys_rich_dom"/>
</dbReference>
<dbReference type="Pfam" id="PF02754">
    <property type="entry name" value="CCG"/>
    <property type="match status" value="2"/>
</dbReference>
<comment type="function">
    <text evidence="6">Component of a complex that catalyzes the oxidation of glycolate to glyoxylate.</text>
</comment>
<keyword evidence="3" id="KW-0677">Repeat</keyword>
<feature type="domain" description="4Fe-4S ferredoxin-type" evidence="7">
    <location>
        <begin position="22"/>
        <end position="53"/>
    </location>
</feature>
<dbReference type="RefSeq" id="WP_335964136.1">
    <property type="nucleotide sequence ID" value="NZ_JAXBLX010000086.1"/>
</dbReference>
<gene>
    <name evidence="8" type="ORF">ACFFHM_04360</name>
</gene>
<comment type="catalytic activity">
    <reaction evidence="6">
        <text>(R)-lactate + A = pyruvate + AH2</text>
        <dbReference type="Rhea" id="RHEA:15089"/>
        <dbReference type="ChEBI" id="CHEBI:13193"/>
        <dbReference type="ChEBI" id="CHEBI:15361"/>
        <dbReference type="ChEBI" id="CHEBI:16004"/>
        <dbReference type="ChEBI" id="CHEBI:17499"/>
    </reaction>
</comment>
<evidence type="ECO:0000256" key="4">
    <source>
        <dbReference type="ARBA" id="ARBA00023004"/>
    </source>
</evidence>
<evidence type="ECO:0000256" key="2">
    <source>
        <dbReference type="ARBA" id="ARBA00022723"/>
    </source>
</evidence>
<evidence type="ECO:0000313" key="9">
    <source>
        <dbReference type="Proteomes" id="UP001589838"/>
    </source>
</evidence>
<keyword evidence="6" id="KW-0249">Electron transport</keyword>
<proteinExistence type="predicted"/>
<evidence type="ECO:0000256" key="6">
    <source>
        <dbReference type="PIRNR" id="PIRNR000139"/>
    </source>
</evidence>
<dbReference type="InterPro" id="IPR012257">
    <property type="entry name" value="Glc_ox_4Fe-4S"/>
</dbReference>
<evidence type="ECO:0000313" key="8">
    <source>
        <dbReference type="EMBL" id="MFC0469784.1"/>
    </source>
</evidence>
<keyword evidence="2 6" id="KW-0479">Metal-binding</keyword>
<comment type="catalytic activity">
    <reaction evidence="6">
        <text>glycolate + A = glyoxylate + AH2</text>
        <dbReference type="Rhea" id="RHEA:21264"/>
        <dbReference type="ChEBI" id="CHEBI:13193"/>
        <dbReference type="ChEBI" id="CHEBI:17499"/>
        <dbReference type="ChEBI" id="CHEBI:29805"/>
        <dbReference type="ChEBI" id="CHEBI:36655"/>
        <dbReference type="EC" id="1.1.99.14"/>
    </reaction>
</comment>
<keyword evidence="4 6" id="KW-0408">Iron</keyword>
<dbReference type="EMBL" id="JBHLUX010000010">
    <property type="protein sequence ID" value="MFC0469784.1"/>
    <property type="molecule type" value="Genomic_DNA"/>
</dbReference>
<evidence type="ECO:0000256" key="1">
    <source>
        <dbReference type="ARBA" id="ARBA00022485"/>
    </source>
</evidence>
<dbReference type="InterPro" id="IPR017900">
    <property type="entry name" value="4Fe4S_Fe_S_CS"/>
</dbReference>
<dbReference type="EC" id="1.1.99.14" evidence="6"/>
<evidence type="ECO:0000259" key="7">
    <source>
        <dbReference type="PROSITE" id="PS51379"/>
    </source>
</evidence>
<dbReference type="Gene3D" id="1.10.1060.10">
    <property type="entry name" value="Alpha-helical ferredoxin"/>
    <property type="match status" value="1"/>
</dbReference>
<comment type="caution">
    <text evidence="8">The sequence shown here is derived from an EMBL/GenBank/DDBJ whole genome shotgun (WGS) entry which is preliminary data.</text>
</comment>
<dbReference type="SUPFAM" id="SSF46548">
    <property type="entry name" value="alpha-helical ferredoxin"/>
    <property type="match status" value="1"/>
</dbReference>
<dbReference type="PROSITE" id="PS51379">
    <property type="entry name" value="4FE4S_FER_2"/>
    <property type="match status" value="2"/>
</dbReference>
<evidence type="ECO:0000256" key="3">
    <source>
        <dbReference type="ARBA" id="ARBA00022737"/>
    </source>
</evidence>
<dbReference type="InterPro" id="IPR017896">
    <property type="entry name" value="4Fe4S_Fe-S-bd"/>
</dbReference>
<dbReference type="Pfam" id="PF13183">
    <property type="entry name" value="Fer4_8"/>
    <property type="match status" value="1"/>
</dbReference>
<feature type="domain" description="4Fe-4S ferredoxin-type" evidence="7">
    <location>
        <begin position="73"/>
        <end position="103"/>
    </location>
</feature>
<dbReference type="PANTHER" id="PTHR32479">
    <property type="entry name" value="GLYCOLATE OXIDASE IRON-SULFUR SUBUNIT"/>
    <property type="match status" value="1"/>
</dbReference>
<reference evidence="8 9" key="1">
    <citation type="submission" date="2024-09" db="EMBL/GenBank/DDBJ databases">
        <authorList>
            <person name="Sun Q."/>
            <person name="Mori K."/>
        </authorList>
    </citation>
    <scope>NUCLEOTIDE SEQUENCE [LARGE SCALE GENOMIC DNA]</scope>
    <source>
        <strain evidence="8 9">NCAIM B.02610</strain>
    </source>
</reference>
<evidence type="ECO:0000256" key="5">
    <source>
        <dbReference type="ARBA" id="ARBA00023014"/>
    </source>
</evidence>
<dbReference type="PANTHER" id="PTHR32479:SF17">
    <property type="entry name" value="GLYCOLATE OXIDASE IRON-SULFUR SUBUNIT"/>
    <property type="match status" value="1"/>
</dbReference>
<keyword evidence="9" id="KW-1185">Reference proteome</keyword>
<protein>
    <recommendedName>
        <fullName evidence="6">Glycolate oxidase iron-sulfur subunit</fullName>
        <ecNumber evidence="6">1.1.99.14</ecNumber>
    </recommendedName>
</protein>
<comment type="cofactor">
    <cofactor evidence="6">
        <name>[4Fe-4S] cluster</name>
        <dbReference type="ChEBI" id="CHEBI:49883"/>
    </cofactor>
    <text evidence="6">Binds 2 [4Fe-4S] clusters.</text>
</comment>
<accession>A0ABV6K954</accession>
<keyword evidence="6" id="KW-0813">Transport</keyword>